<protein>
    <submittedName>
        <fullName evidence="1">Uncharacterized protein</fullName>
    </submittedName>
</protein>
<dbReference type="AlphaFoldDB" id="A0A9D2PX88"/>
<proteinExistence type="predicted"/>
<accession>A0A9D2PX88</accession>
<gene>
    <name evidence="1" type="ORF">H9931_09330</name>
</gene>
<dbReference type="Proteomes" id="UP000823863">
    <property type="component" value="Unassembled WGS sequence"/>
</dbReference>
<reference evidence="1" key="1">
    <citation type="journal article" date="2021" name="PeerJ">
        <title>Extensive microbial diversity within the chicken gut microbiome revealed by metagenomics and culture.</title>
        <authorList>
            <person name="Gilroy R."/>
            <person name="Ravi A."/>
            <person name="Getino M."/>
            <person name="Pursley I."/>
            <person name="Horton D.L."/>
            <person name="Alikhan N.F."/>
            <person name="Baker D."/>
            <person name="Gharbi K."/>
            <person name="Hall N."/>
            <person name="Watson M."/>
            <person name="Adriaenssens E.M."/>
            <person name="Foster-Nyarko E."/>
            <person name="Jarju S."/>
            <person name="Secka A."/>
            <person name="Antonio M."/>
            <person name="Oren A."/>
            <person name="Chaudhuri R.R."/>
            <person name="La Ragione R."/>
            <person name="Hildebrand F."/>
            <person name="Pallen M.J."/>
        </authorList>
    </citation>
    <scope>NUCLEOTIDE SEQUENCE</scope>
    <source>
        <strain evidence="1">CHK198-12963</strain>
    </source>
</reference>
<sequence length="111" mass="12861">MTEQEMLQAMERMLKPISADLQEVKGEVQTLRDEVQNVKSRVIRMELHLENETDKGIKIIGEGHADLMRKLAEALKVENEKELLLLRMNYLEGEIRDVKMRLSNVEKAKTA</sequence>
<organism evidence="1 2">
    <name type="scientific">Candidatus Enterocloster excrementigallinarum</name>
    <dbReference type="NCBI Taxonomy" id="2838558"/>
    <lineage>
        <taxon>Bacteria</taxon>
        <taxon>Bacillati</taxon>
        <taxon>Bacillota</taxon>
        <taxon>Clostridia</taxon>
        <taxon>Lachnospirales</taxon>
        <taxon>Lachnospiraceae</taxon>
        <taxon>Enterocloster</taxon>
    </lineage>
</organism>
<evidence type="ECO:0000313" key="2">
    <source>
        <dbReference type="Proteomes" id="UP000823863"/>
    </source>
</evidence>
<dbReference type="EMBL" id="DWWB01000053">
    <property type="protein sequence ID" value="HJC66900.1"/>
    <property type="molecule type" value="Genomic_DNA"/>
</dbReference>
<name>A0A9D2PX88_9FIRM</name>
<comment type="caution">
    <text evidence="1">The sequence shown here is derived from an EMBL/GenBank/DDBJ whole genome shotgun (WGS) entry which is preliminary data.</text>
</comment>
<reference evidence="1" key="2">
    <citation type="submission" date="2021-04" db="EMBL/GenBank/DDBJ databases">
        <authorList>
            <person name="Gilroy R."/>
        </authorList>
    </citation>
    <scope>NUCLEOTIDE SEQUENCE</scope>
    <source>
        <strain evidence="1">CHK198-12963</strain>
    </source>
</reference>
<evidence type="ECO:0000313" key="1">
    <source>
        <dbReference type="EMBL" id="HJC66900.1"/>
    </source>
</evidence>